<dbReference type="SUPFAM" id="SSF55961">
    <property type="entry name" value="Bet v1-like"/>
    <property type="match status" value="1"/>
</dbReference>
<keyword evidence="4" id="KW-1185">Reference proteome</keyword>
<feature type="domain" description="Activator of Hsp90 ATPase homologue 1/2-like C-terminal" evidence="2">
    <location>
        <begin position="14"/>
        <end position="137"/>
    </location>
</feature>
<comment type="caution">
    <text evidence="3">The sequence shown here is derived from an EMBL/GenBank/DDBJ whole genome shotgun (WGS) entry which is preliminary data.</text>
</comment>
<dbReference type="Pfam" id="PF08327">
    <property type="entry name" value="AHSA1"/>
    <property type="match status" value="1"/>
</dbReference>
<dbReference type="Gene3D" id="3.30.530.20">
    <property type="match status" value="1"/>
</dbReference>
<protein>
    <recommendedName>
        <fullName evidence="2">Activator of Hsp90 ATPase homologue 1/2-like C-terminal domain-containing protein</fullName>
    </recommendedName>
</protein>
<accession>A0ABN8KSC3</accession>
<organism evidence="3 4">
    <name type="scientific">Neobacillus rhizosphaerae</name>
    <dbReference type="NCBI Taxonomy" id="2880965"/>
    <lineage>
        <taxon>Bacteria</taxon>
        <taxon>Bacillati</taxon>
        <taxon>Bacillota</taxon>
        <taxon>Bacilli</taxon>
        <taxon>Bacillales</taxon>
        <taxon>Bacillaceae</taxon>
        <taxon>Neobacillus</taxon>
    </lineage>
</organism>
<evidence type="ECO:0000259" key="2">
    <source>
        <dbReference type="Pfam" id="PF08327"/>
    </source>
</evidence>
<gene>
    <name evidence="3" type="ORF">BACCIP111895_02544</name>
</gene>
<proteinExistence type="inferred from homology"/>
<evidence type="ECO:0000313" key="4">
    <source>
        <dbReference type="Proteomes" id="UP000838308"/>
    </source>
</evidence>
<evidence type="ECO:0000313" key="3">
    <source>
        <dbReference type="EMBL" id="CAH2715360.1"/>
    </source>
</evidence>
<dbReference type="Proteomes" id="UP000838308">
    <property type="component" value="Unassembled WGS sequence"/>
</dbReference>
<dbReference type="InterPro" id="IPR013538">
    <property type="entry name" value="ASHA1/2-like_C"/>
</dbReference>
<dbReference type="InterPro" id="IPR023393">
    <property type="entry name" value="START-like_dom_sf"/>
</dbReference>
<evidence type="ECO:0000256" key="1">
    <source>
        <dbReference type="ARBA" id="ARBA00006817"/>
    </source>
</evidence>
<reference evidence="3" key="1">
    <citation type="submission" date="2022-04" db="EMBL/GenBank/DDBJ databases">
        <authorList>
            <person name="Criscuolo A."/>
        </authorList>
    </citation>
    <scope>NUCLEOTIDE SEQUENCE</scope>
    <source>
        <strain evidence="3">CIP111895</strain>
    </source>
</reference>
<sequence>MMKDLKYVFYIGGTPEEVWQALISAEGTKQIFYGSVIRSTFRVGDLLEYVGPGADGDETVHVYGNVLDYVPNQVLRFTHFAGKSYTKDDNQEYESRISYLLEPVGACTKLTFIHDQWQEGDPHYENSDAAWWMILSNTKTLVETGKTLELG</sequence>
<comment type="similarity">
    <text evidence="1">Belongs to the AHA1 family.</text>
</comment>
<dbReference type="EMBL" id="CALBWS010000015">
    <property type="protein sequence ID" value="CAH2715360.1"/>
    <property type="molecule type" value="Genomic_DNA"/>
</dbReference>
<name>A0ABN8KSC3_9BACI</name>